<dbReference type="Proteomes" id="UP000464657">
    <property type="component" value="Chromosome"/>
</dbReference>
<proteinExistence type="predicted"/>
<protein>
    <recommendedName>
        <fullName evidence="4">Lipocalin-like domain-containing protein</fullName>
    </recommendedName>
</protein>
<feature type="chain" id="PRO_5029541270" description="Lipocalin-like domain-containing protein" evidence="1">
    <location>
        <begin position="19"/>
        <end position="124"/>
    </location>
</feature>
<keyword evidence="3" id="KW-1185">Reference proteome</keyword>
<organism evidence="2 3">
    <name type="scientific">Kordia antarctica</name>
    <dbReference type="NCBI Taxonomy" id="1218801"/>
    <lineage>
        <taxon>Bacteria</taxon>
        <taxon>Pseudomonadati</taxon>
        <taxon>Bacteroidota</taxon>
        <taxon>Flavobacteriia</taxon>
        <taxon>Flavobacteriales</taxon>
        <taxon>Flavobacteriaceae</taxon>
        <taxon>Kordia</taxon>
    </lineage>
</organism>
<keyword evidence="1" id="KW-0732">Signal</keyword>
<dbReference type="RefSeq" id="WP_160127633.1">
    <property type="nucleotide sequence ID" value="NZ_CP019288.1"/>
</dbReference>
<dbReference type="OrthoDB" id="1438170at2"/>
<dbReference type="KEGG" id="kan:IMCC3317_01890"/>
<accession>A0A7L4ZFW2</accession>
<evidence type="ECO:0000256" key="1">
    <source>
        <dbReference type="SAM" id="SignalP"/>
    </source>
</evidence>
<feature type="signal peptide" evidence="1">
    <location>
        <begin position="1"/>
        <end position="18"/>
    </location>
</feature>
<evidence type="ECO:0000313" key="2">
    <source>
        <dbReference type="EMBL" id="QHI34844.1"/>
    </source>
</evidence>
<evidence type="ECO:0000313" key="3">
    <source>
        <dbReference type="Proteomes" id="UP000464657"/>
    </source>
</evidence>
<name>A0A7L4ZFW2_9FLAO</name>
<evidence type="ECO:0008006" key="4">
    <source>
        <dbReference type="Google" id="ProtNLM"/>
    </source>
</evidence>
<dbReference type="EMBL" id="CP019288">
    <property type="protein sequence ID" value="QHI34844.1"/>
    <property type="molecule type" value="Genomic_DNA"/>
</dbReference>
<sequence>MRILTLIFLFFGFNFSSAQTEANGIIGTWQLTITKGNEGKTLNYELKNNKPDPLIDQDTILTFEDAETILIGMEGFVLNATYTLKDTLLTIGNREFIIQKITKDELVFKETNDDSGMEHTYVRI</sequence>
<gene>
    <name evidence="2" type="ORF">IMCC3317_01890</name>
</gene>
<dbReference type="AlphaFoldDB" id="A0A7L4ZFW2"/>
<reference evidence="2 3" key="1">
    <citation type="journal article" date="2013" name="Int. J. Syst. Evol. Microbiol.">
        <title>Kordia antarctica sp. nov., isolated from Antarctic seawater.</title>
        <authorList>
            <person name="Baek K."/>
            <person name="Choi A."/>
            <person name="Kang I."/>
            <person name="Lee K."/>
            <person name="Cho J.C."/>
        </authorList>
    </citation>
    <scope>NUCLEOTIDE SEQUENCE [LARGE SCALE GENOMIC DNA]</scope>
    <source>
        <strain evidence="2 3">IMCC3317</strain>
    </source>
</reference>